<accession>A0ACC2JCE2</accession>
<proteinExistence type="predicted"/>
<dbReference type="EMBL" id="JAPUUL010002602">
    <property type="protein sequence ID" value="KAJ8125042.1"/>
    <property type="molecule type" value="Genomic_DNA"/>
</dbReference>
<evidence type="ECO:0000313" key="1">
    <source>
        <dbReference type="EMBL" id="KAJ8125042.1"/>
    </source>
</evidence>
<keyword evidence="2" id="KW-1185">Reference proteome</keyword>
<organism evidence="1 2">
    <name type="scientific">Lasiodiplodia mahajangana</name>
    <dbReference type="NCBI Taxonomy" id="1108764"/>
    <lineage>
        <taxon>Eukaryota</taxon>
        <taxon>Fungi</taxon>
        <taxon>Dikarya</taxon>
        <taxon>Ascomycota</taxon>
        <taxon>Pezizomycotina</taxon>
        <taxon>Dothideomycetes</taxon>
        <taxon>Dothideomycetes incertae sedis</taxon>
        <taxon>Botryosphaeriales</taxon>
        <taxon>Botryosphaeriaceae</taxon>
        <taxon>Lasiodiplodia</taxon>
    </lineage>
</organism>
<reference evidence="1" key="1">
    <citation type="submission" date="2022-12" db="EMBL/GenBank/DDBJ databases">
        <title>Genome Sequence of Lasiodiplodia mahajangana.</title>
        <authorList>
            <person name="Buettner E."/>
        </authorList>
    </citation>
    <scope>NUCLEOTIDE SEQUENCE</scope>
    <source>
        <strain evidence="1">VT137</strain>
    </source>
</reference>
<sequence>MADVAPAPFSRLDGDSRRKSSKHGDASKKRHRDASQTEKAERKHKKSRRDSVPEQDKPAELVESEAAPKHKRKSHKSSKATDSHINGTQSQDETAAADVGVNGADAGEGRTEKKKKHRKESKESKKSKKKSKEPHDQVIDDDDMSNAPGHPDVVVLSSSRSKKFPDPKLTKHRFPFYTQTVSQYLPLHPLGINEPLHGYMNQHLEPLLNRYVPSFGGVLLAYRNPRIGEAPGSGSLTENSGMDDTVIMESINEHGVTFGWLTVEIDIFQPSRGAWLEGLVNIQSEGHIGVVCWGKFNASIESGRLPRDWRWVDQHTDSEGQTASENTSDDPFGEDNAEPEHTEVHATGYWVDGQGAKITSESPICFRIKNYEVGSSGDYGYLSIEGTMLTTEEEDKKVHKEIEILKGKLKQGPLLRRDRRRVPELGITKFGDDEQEQESQQTGV</sequence>
<comment type="caution">
    <text evidence="1">The sequence shown here is derived from an EMBL/GenBank/DDBJ whole genome shotgun (WGS) entry which is preliminary data.</text>
</comment>
<protein>
    <submittedName>
        <fullName evidence="1">Uncharacterized protein</fullName>
    </submittedName>
</protein>
<evidence type="ECO:0000313" key="2">
    <source>
        <dbReference type="Proteomes" id="UP001153332"/>
    </source>
</evidence>
<dbReference type="Proteomes" id="UP001153332">
    <property type="component" value="Unassembled WGS sequence"/>
</dbReference>
<name>A0ACC2JCE2_9PEZI</name>
<gene>
    <name evidence="1" type="ORF">O1611_g8598</name>
</gene>